<proteinExistence type="predicted"/>
<dbReference type="AlphaFoldDB" id="A0A7S4EXD4"/>
<reference evidence="2" key="1">
    <citation type="submission" date="2021-01" db="EMBL/GenBank/DDBJ databases">
        <authorList>
            <person name="Corre E."/>
            <person name="Pelletier E."/>
            <person name="Niang G."/>
            <person name="Scheremetjew M."/>
            <person name="Finn R."/>
            <person name="Kale V."/>
            <person name="Holt S."/>
            <person name="Cochrane G."/>
            <person name="Meng A."/>
            <person name="Brown T."/>
            <person name="Cohen L."/>
        </authorList>
    </citation>
    <scope>NUCLEOTIDE SEQUENCE</scope>
    <source>
        <strain evidence="2">CCMP645</strain>
    </source>
</reference>
<protein>
    <recommendedName>
        <fullName evidence="3">DUF726 domain-containing protein</fullName>
    </recommendedName>
</protein>
<dbReference type="Gene3D" id="3.40.50.1820">
    <property type="entry name" value="alpha/beta hydrolase"/>
    <property type="match status" value="1"/>
</dbReference>
<dbReference type="GO" id="GO:0016787">
    <property type="term" value="F:hydrolase activity"/>
    <property type="evidence" value="ECO:0007669"/>
    <property type="project" value="InterPro"/>
</dbReference>
<dbReference type="Pfam" id="PF06821">
    <property type="entry name" value="Ser_hydrolase"/>
    <property type="match status" value="1"/>
</dbReference>
<sequence length="474" mass="50321">MTVARMLKRQMLRGYATQCRRLVPLYKCVDARPAASHTVYLQGFLTHGSSADDWEGWTDSHIRTVKANQSWSGAAVGFAWQTGAEGDVLGRYPLPLATLPVSAWYLTIAPTTTVVAAVASDAVASALRLVRQFRLAEASACQHAAQLAEELSALPQPYRVVAHSLGCRLAVEAVSMLAVHERPVELHLCAAAMAESVVGDKIRAIAQQEDSHIYNYFSRRDEVLRIAFRLTNGEDAIGSVGLSADYGDSVTNADVTRLFGVPTHNSYRHRFDALQRTGLTLREQRRLTQQQPSVQEQDEAAEEAAEALREPRAAMAAGGAATEAEAAAAGMGARASRLLERVALPFGVGSLGAPFLQLNAHATRLARLAASRSGEAQSAVAAAAERASRMAVGAAVRARRRGDVAWRAGAAAAQEGDIAADAVARSTAIAEARSAAASSTASRRGDCDGAASASMRPLALLAASRRRWGARLFA</sequence>
<dbReference type="InterPro" id="IPR010662">
    <property type="entry name" value="RBBP9/YdeN"/>
</dbReference>
<name>A0A7S4EXD4_CHRCT</name>
<feature type="region of interest" description="Disordered" evidence="1">
    <location>
        <begin position="285"/>
        <end position="306"/>
    </location>
</feature>
<dbReference type="SUPFAM" id="SSF53474">
    <property type="entry name" value="alpha/beta-Hydrolases"/>
    <property type="match status" value="1"/>
</dbReference>
<evidence type="ECO:0000256" key="1">
    <source>
        <dbReference type="SAM" id="MobiDB-lite"/>
    </source>
</evidence>
<dbReference type="EMBL" id="HBIZ01019579">
    <property type="protein sequence ID" value="CAE0759686.1"/>
    <property type="molecule type" value="Transcribed_RNA"/>
</dbReference>
<accession>A0A7S4EXD4</accession>
<feature type="compositionally biased region" description="Acidic residues" evidence="1">
    <location>
        <begin position="296"/>
        <end position="305"/>
    </location>
</feature>
<gene>
    <name evidence="2" type="ORF">PCAR00345_LOCUS12280</name>
</gene>
<evidence type="ECO:0008006" key="3">
    <source>
        <dbReference type="Google" id="ProtNLM"/>
    </source>
</evidence>
<dbReference type="InterPro" id="IPR029058">
    <property type="entry name" value="AB_hydrolase_fold"/>
</dbReference>
<organism evidence="2">
    <name type="scientific">Chrysotila carterae</name>
    <name type="common">Marine alga</name>
    <name type="synonym">Syracosphaera carterae</name>
    <dbReference type="NCBI Taxonomy" id="13221"/>
    <lineage>
        <taxon>Eukaryota</taxon>
        <taxon>Haptista</taxon>
        <taxon>Haptophyta</taxon>
        <taxon>Prymnesiophyceae</taxon>
        <taxon>Isochrysidales</taxon>
        <taxon>Isochrysidaceae</taxon>
        <taxon>Chrysotila</taxon>
    </lineage>
</organism>
<evidence type="ECO:0000313" key="2">
    <source>
        <dbReference type="EMBL" id="CAE0759686.1"/>
    </source>
</evidence>